<evidence type="ECO:0000313" key="1">
    <source>
        <dbReference type="EMBL" id="TGE17547.1"/>
    </source>
</evidence>
<name>A0A4Z0PNC3_9BACT</name>
<dbReference type="OrthoDB" id="648623at2"/>
<dbReference type="EMBL" id="SRLD01000010">
    <property type="protein sequence ID" value="TGE17547.1"/>
    <property type="molecule type" value="Genomic_DNA"/>
</dbReference>
<sequence>MKATVALIACLVSLVTGCESIDRQSNNAVEIESKSVIKDTSIAKGQSEYSNKGAGNQDVSRDVATPCLTNIQSFYKWYLGVQDTVNYFANSIVFQSDSTGESANRFYIVDRLKKSNYLNFLQKSGFFSKYFLERMNASLEYKMRHIEKIKQHDGEPEGFESDLILFTQDLDPNTDNFRYKFRNNRVEVDNGENVILFYLSKDCSIDSTVFNGRSERI</sequence>
<dbReference type="RefSeq" id="WP_135496964.1">
    <property type="nucleotide sequence ID" value="NZ_SRLD01000010.1"/>
</dbReference>
<organism evidence="1 2">
    <name type="scientific">Hymenobacter elongatus</name>
    <dbReference type="NCBI Taxonomy" id="877208"/>
    <lineage>
        <taxon>Bacteria</taxon>
        <taxon>Pseudomonadati</taxon>
        <taxon>Bacteroidota</taxon>
        <taxon>Cytophagia</taxon>
        <taxon>Cytophagales</taxon>
        <taxon>Hymenobacteraceae</taxon>
        <taxon>Hymenobacter</taxon>
    </lineage>
</organism>
<reference evidence="1 2" key="1">
    <citation type="submission" date="2019-04" db="EMBL/GenBank/DDBJ databases">
        <authorList>
            <person name="Feng G."/>
            <person name="Zhang J."/>
            <person name="Zhu H."/>
        </authorList>
    </citation>
    <scope>NUCLEOTIDE SEQUENCE [LARGE SCALE GENOMIC DNA]</scope>
    <source>
        <strain evidence="1 2">JCM 17223</strain>
    </source>
</reference>
<dbReference type="Proteomes" id="UP000297739">
    <property type="component" value="Unassembled WGS sequence"/>
</dbReference>
<keyword evidence="2" id="KW-1185">Reference proteome</keyword>
<accession>A0A4Z0PNC3</accession>
<dbReference type="PROSITE" id="PS51257">
    <property type="entry name" value="PROKAR_LIPOPROTEIN"/>
    <property type="match status" value="1"/>
</dbReference>
<comment type="caution">
    <text evidence="1">The sequence shown here is derived from an EMBL/GenBank/DDBJ whole genome shotgun (WGS) entry which is preliminary data.</text>
</comment>
<protein>
    <recommendedName>
        <fullName evidence="3">Lipoprotein</fullName>
    </recommendedName>
</protein>
<gene>
    <name evidence="1" type="ORF">E5J99_06755</name>
</gene>
<evidence type="ECO:0000313" key="2">
    <source>
        <dbReference type="Proteomes" id="UP000297739"/>
    </source>
</evidence>
<proteinExistence type="predicted"/>
<dbReference type="AlphaFoldDB" id="A0A4Z0PNC3"/>
<evidence type="ECO:0008006" key="3">
    <source>
        <dbReference type="Google" id="ProtNLM"/>
    </source>
</evidence>